<dbReference type="Gene3D" id="3.30.250.20">
    <property type="entry name" value="L1 transposable element, C-terminal domain"/>
    <property type="match status" value="1"/>
</dbReference>
<keyword evidence="2" id="KW-1185">Reference proteome</keyword>
<dbReference type="InterPro" id="IPR042566">
    <property type="entry name" value="L1_C"/>
</dbReference>
<evidence type="ECO:0000313" key="1">
    <source>
        <dbReference type="EMBL" id="CAH2313093.1"/>
    </source>
</evidence>
<dbReference type="AlphaFoldDB" id="A0AAD1WLX4"/>
<organism evidence="1 2">
    <name type="scientific">Pelobates cultripes</name>
    <name type="common">Western spadefoot toad</name>
    <dbReference type="NCBI Taxonomy" id="61616"/>
    <lineage>
        <taxon>Eukaryota</taxon>
        <taxon>Metazoa</taxon>
        <taxon>Chordata</taxon>
        <taxon>Craniata</taxon>
        <taxon>Vertebrata</taxon>
        <taxon>Euteleostomi</taxon>
        <taxon>Amphibia</taxon>
        <taxon>Batrachia</taxon>
        <taxon>Anura</taxon>
        <taxon>Pelobatoidea</taxon>
        <taxon>Pelobatidae</taxon>
        <taxon>Pelobates</taxon>
    </lineage>
</organism>
<protein>
    <submittedName>
        <fullName evidence="1">Uncharacterized protein</fullName>
    </submittedName>
</protein>
<dbReference type="Proteomes" id="UP001295444">
    <property type="component" value="Chromosome 08"/>
</dbReference>
<name>A0AAD1WLX4_PELCU</name>
<sequence length="179" mass="20276">MEGRIAALEDAKRQHNLKIRNVPEDITAKAPDRVPRDLLICFQSMQSKQLVQAAVHNTPTYRFEGADLSFFNDLSRSTMEWRQSLRPITQHLRDHAVAYRWGPGRKLTMLHDGKRIQLQQQSEAGKFLSAMGLPTPETIQTSISGTDLQPLAQMWDICKVRPFYPKIRPAAGEPNLAGT</sequence>
<accession>A0AAD1WLX4</accession>
<reference evidence="1" key="1">
    <citation type="submission" date="2022-03" db="EMBL/GenBank/DDBJ databases">
        <authorList>
            <person name="Alioto T."/>
            <person name="Alioto T."/>
            <person name="Gomez Garrido J."/>
        </authorList>
    </citation>
    <scope>NUCLEOTIDE SEQUENCE</scope>
</reference>
<evidence type="ECO:0000313" key="2">
    <source>
        <dbReference type="Proteomes" id="UP001295444"/>
    </source>
</evidence>
<gene>
    <name evidence="1" type="ORF">PECUL_23A007535</name>
</gene>
<dbReference type="EMBL" id="OW240919">
    <property type="protein sequence ID" value="CAH2313093.1"/>
    <property type="molecule type" value="Genomic_DNA"/>
</dbReference>
<proteinExistence type="predicted"/>